<reference evidence="2 3" key="1">
    <citation type="journal article" date="2017" name="Nat. Commun.">
        <title>In situ click chemistry generation of cyclooxygenase-2 inhibitors.</title>
        <authorList>
            <person name="Bhardwaj A."/>
            <person name="Kaur J."/>
            <person name="Wuest M."/>
            <person name="Wuest F."/>
        </authorList>
    </citation>
    <scope>NUCLEOTIDE SEQUENCE [LARGE SCALE GENOMIC DNA]</scope>
    <source>
        <strain evidence="2">S2_012_000_R3_94</strain>
    </source>
</reference>
<dbReference type="CDD" id="cd05233">
    <property type="entry name" value="SDR_c"/>
    <property type="match status" value="1"/>
</dbReference>
<dbReference type="AlphaFoldDB" id="A0A533I8N4"/>
<dbReference type="PANTHER" id="PTHR42879">
    <property type="entry name" value="3-OXOACYL-(ACYL-CARRIER-PROTEIN) REDUCTASE"/>
    <property type="match status" value="1"/>
</dbReference>
<dbReference type="PRINTS" id="PR00081">
    <property type="entry name" value="GDHRDH"/>
</dbReference>
<dbReference type="Proteomes" id="UP000315344">
    <property type="component" value="Unassembled WGS sequence"/>
</dbReference>
<dbReference type="InterPro" id="IPR002347">
    <property type="entry name" value="SDR_fam"/>
</dbReference>
<dbReference type="Gene3D" id="3.40.50.720">
    <property type="entry name" value="NAD(P)-binding Rossmann-like Domain"/>
    <property type="match status" value="1"/>
</dbReference>
<dbReference type="PROSITE" id="PS00061">
    <property type="entry name" value="ADH_SHORT"/>
    <property type="match status" value="1"/>
</dbReference>
<protein>
    <submittedName>
        <fullName evidence="2">SDR family oxidoreductase</fullName>
    </submittedName>
</protein>
<dbReference type="SUPFAM" id="SSF51735">
    <property type="entry name" value="NAD(P)-binding Rossmann-fold domains"/>
    <property type="match status" value="1"/>
</dbReference>
<dbReference type="InterPro" id="IPR036291">
    <property type="entry name" value="NAD(P)-bd_dom_sf"/>
</dbReference>
<dbReference type="PRINTS" id="PR00080">
    <property type="entry name" value="SDRFAMILY"/>
</dbReference>
<accession>A0A533I8N4</accession>
<gene>
    <name evidence="2" type="ORF">DI616_08510</name>
</gene>
<evidence type="ECO:0000313" key="3">
    <source>
        <dbReference type="Proteomes" id="UP000315344"/>
    </source>
</evidence>
<dbReference type="PANTHER" id="PTHR42879:SF2">
    <property type="entry name" value="3-OXOACYL-[ACYL-CARRIER-PROTEIN] REDUCTASE FABG"/>
    <property type="match status" value="1"/>
</dbReference>
<organism evidence="2 3">
    <name type="scientific">Paracoccus denitrificans</name>
    <dbReference type="NCBI Taxonomy" id="266"/>
    <lineage>
        <taxon>Bacteria</taxon>
        <taxon>Pseudomonadati</taxon>
        <taxon>Pseudomonadota</taxon>
        <taxon>Alphaproteobacteria</taxon>
        <taxon>Rhodobacterales</taxon>
        <taxon>Paracoccaceae</taxon>
        <taxon>Paracoccus</taxon>
    </lineage>
</organism>
<proteinExistence type="inferred from homology"/>
<dbReference type="InterPro" id="IPR050259">
    <property type="entry name" value="SDR"/>
</dbReference>
<evidence type="ECO:0000256" key="1">
    <source>
        <dbReference type="ARBA" id="ARBA00006484"/>
    </source>
</evidence>
<dbReference type="FunFam" id="3.40.50.720:FF:000084">
    <property type="entry name" value="Short-chain dehydrogenase reductase"/>
    <property type="match status" value="1"/>
</dbReference>
<comment type="similarity">
    <text evidence="1">Belongs to the short-chain dehydrogenases/reductases (SDR) family.</text>
</comment>
<dbReference type="Pfam" id="PF13561">
    <property type="entry name" value="adh_short_C2"/>
    <property type="match status" value="1"/>
</dbReference>
<dbReference type="InterPro" id="IPR020904">
    <property type="entry name" value="Sc_DH/Rdtase_CS"/>
</dbReference>
<dbReference type="GO" id="GO:0032787">
    <property type="term" value="P:monocarboxylic acid metabolic process"/>
    <property type="evidence" value="ECO:0007669"/>
    <property type="project" value="UniProtKB-ARBA"/>
</dbReference>
<evidence type="ECO:0000313" key="2">
    <source>
        <dbReference type="EMBL" id="TKW67101.1"/>
    </source>
</evidence>
<sequence length="250" mass="26685">MTNLWGRRILYTGASGGLGHQTTLDLLAAGAEVYAIDRDHAKNAALLADTPPDFAARLHLVEADLADQAGLETLLMGLVADAPLDGVINNAAIYPSKPFEQYGLEEQKQVHAINVEAALIATRAALPGMREQGWGRVINITSITLTGGWENLAPYVQSKGALLGLTRAWAREFGKWGITVNAIAPGAFPTDAEKIHPDPEGYNAMVLDRQALKRRGHAGDISATIMFLMSEGAGFITGQNIAVNGGWTME</sequence>
<dbReference type="EMBL" id="VAFL01000005">
    <property type="protein sequence ID" value="TKW67101.1"/>
    <property type="molecule type" value="Genomic_DNA"/>
</dbReference>
<name>A0A533I8N4_PARDE</name>
<comment type="caution">
    <text evidence="2">The sequence shown here is derived from an EMBL/GenBank/DDBJ whole genome shotgun (WGS) entry which is preliminary data.</text>
</comment>